<dbReference type="EMBL" id="OZ075128">
    <property type="protein sequence ID" value="CAL4958483.1"/>
    <property type="molecule type" value="Genomic_DNA"/>
</dbReference>
<reference evidence="3 4" key="2">
    <citation type="submission" date="2024-10" db="EMBL/GenBank/DDBJ databases">
        <authorList>
            <person name="Ryan C."/>
        </authorList>
    </citation>
    <scope>NUCLEOTIDE SEQUENCE [LARGE SCALE GENOMIC DNA]</scope>
</reference>
<evidence type="ECO:0000313" key="4">
    <source>
        <dbReference type="Proteomes" id="UP001497457"/>
    </source>
</evidence>
<feature type="chain" id="PRO_5044779904" evidence="2">
    <location>
        <begin position="32"/>
        <end position="81"/>
    </location>
</feature>
<organism evidence="3 4">
    <name type="scientific">Urochloa decumbens</name>
    <dbReference type="NCBI Taxonomy" id="240449"/>
    <lineage>
        <taxon>Eukaryota</taxon>
        <taxon>Viridiplantae</taxon>
        <taxon>Streptophyta</taxon>
        <taxon>Embryophyta</taxon>
        <taxon>Tracheophyta</taxon>
        <taxon>Spermatophyta</taxon>
        <taxon>Magnoliopsida</taxon>
        <taxon>Liliopsida</taxon>
        <taxon>Poales</taxon>
        <taxon>Poaceae</taxon>
        <taxon>PACMAD clade</taxon>
        <taxon>Panicoideae</taxon>
        <taxon>Panicodae</taxon>
        <taxon>Paniceae</taxon>
        <taxon>Melinidinae</taxon>
        <taxon>Urochloa</taxon>
    </lineage>
</organism>
<sequence>MSAPRSSPLLALVLAMLLLAASSPQFPLVEAAYGVPQAGGKYGGRRLLDYLREAPPPPAPAGGPPIGPLPNIPVPPPPGEP</sequence>
<reference evidence="4" key="1">
    <citation type="submission" date="2024-06" db="EMBL/GenBank/DDBJ databases">
        <authorList>
            <person name="Ryan C."/>
        </authorList>
    </citation>
    <scope>NUCLEOTIDE SEQUENCE [LARGE SCALE GENOMIC DNA]</scope>
</reference>
<feature type="compositionally biased region" description="Pro residues" evidence="1">
    <location>
        <begin position="54"/>
        <end position="81"/>
    </location>
</feature>
<evidence type="ECO:0000313" key="3">
    <source>
        <dbReference type="EMBL" id="CAL4958483.1"/>
    </source>
</evidence>
<keyword evidence="2" id="KW-0732">Signal</keyword>
<name>A0ABC8ZBW7_9POAL</name>
<dbReference type="AlphaFoldDB" id="A0ABC8ZBW7"/>
<evidence type="ECO:0000256" key="2">
    <source>
        <dbReference type="SAM" id="SignalP"/>
    </source>
</evidence>
<protein>
    <submittedName>
        <fullName evidence="3">Uncharacterized protein</fullName>
    </submittedName>
</protein>
<keyword evidence="4" id="KW-1185">Reference proteome</keyword>
<feature type="signal peptide" evidence="2">
    <location>
        <begin position="1"/>
        <end position="31"/>
    </location>
</feature>
<feature type="region of interest" description="Disordered" evidence="1">
    <location>
        <begin position="50"/>
        <end position="81"/>
    </location>
</feature>
<gene>
    <name evidence="3" type="ORF">URODEC1_LOCUS43142</name>
</gene>
<dbReference type="Proteomes" id="UP001497457">
    <property type="component" value="Chromosome 18b"/>
</dbReference>
<proteinExistence type="predicted"/>
<evidence type="ECO:0000256" key="1">
    <source>
        <dbReference type="SAM" id="MobiDB-lite"/>
    </source>
</evidence>
<accession>A0ABC8ZBW7</accession>